<organism evidence="10 11">
    <name type="scientific">Photobacterium sanguinicancri</name>
    <dbReference type="NCBI Taxonomy" id="875932"/>
    <lineage>
        <taxon>Bacteria</taxon>
        <taxon>Pseudomonadati</taxon>
        <taxon>Pseudomonadota</taxon>
        <taxon>Gammaproteobacteria</taxon>
        <taxon>Vibrionales</taxon>
        <taxon>Vibrionaceae</taxon>
        <taxon>Photobacterium</taxon>
    </lineage>
</organism>
<gene>
    <name evidence="10" type="ORF">Q4568_18430</name>
</gene>
<dbReference type="RefSeq" id="WP_303500923.1">
    <property type="nucleotide sequence ID" value="NZ_JAUOPU010000025.1"/>
</dbReference>
<keyword evidence="7" id="KW-0408">Iron</keyword>
<dbReference type="SUPFAM" id="SSF48695">
    <property type="entry name" value="Multiheme cytochromes"/>
    <property type="match status" value="1"/>
</dbReference>
<feature type="signal peptide" evidence="8">
    <location>
        <begin position="1"/>
        <end position="19"/>
    </location>
</feature>
<evidence type="ECO:0000256" key="8">
    <source>
        <dbReference type="SAM" id="SignalP"/>
    </source>
</evidence>
<dbReference type="GO" id="GO:0046872">
    <property type="term" value="F:metal ion binding"/>
    <property type="evidence" value="ECO:0007669"/>
    <property type="project" value="UniProtKB-KW"/>
</dbReference>
<accession>A0AAW7Y934</accession>
<dbReference type="InterPro" id="IPR036280">
    <property type="entry name" value="Multihaem_cyt_sf"/>
</dbReference>
<evidence type="ECO:0000256" key="4">
    <source>
        <dbReference type="ARBA" id="ARBA00022617"/>
    </source>
</evidence>
<evidence type="ECO:0000313" key="11">
    <source>
        <dbReference type="Proteomes" id="UP001170624"/>
    </source>
</evidence>
<evidence type="ECO:0000256" key="6">
    <source>
        <dbReference type="ARBA" id="ARBA00022982"/>
    </source>
</evidence>
<evidence type="ECO:0000256" key="5">
    <source>
        <dbReference type="ARBA" id="ARBA00022723"/>
    </source>
</evidence>
<dbReference type="InterPro" id="IPR012286">
    <property type="entry name" value="Tetrahaem_cytochrome"/>
</dbReference>
<keyword evidence="8" id="KW-0732">Signal</keyword>
<dbReference type="Proteomes" id="UP001170624">
    <property type="component" value="Unassembled WGS sequence"/>
</dbReference>
<keyword evidence="4" id="KW-0349">Heme</keyword>
<dbReference type="EMBL" id="JAUOPU010000025">
    <property type="protein sequence ID" value="MDO6544520.1"/>
    <property type="molecule type" value="Genomic_DNA"/>
</dbReference>
<dbReference type="Pfam" id="PF14537">
    <property type="entry name" value="Cytochrom_c3_2"/>
    <property type="match status" value="1"/>
</dbReference>
<reference evidence="10" key="1">
    <citation type="submission" date="2023-07" db="EMBL/GenBank/DDBJ databases">
        <title>Genome content predicts the carbon catabolic preferences of heterotrophic bacteria.</title>
        <authorList>
            <person name="Gralka M."/>
        </authorList>
    </citation>
    <scope>NUCLEOTIDE SEQUENCE</scope>
    <source>
        <strain evidence="10">G2M05</strain>
    </source>
</reference>
<keyword evidence="3" id="KW-0813">Transport</keyword>
<evidence type="ECO:0000256" key="3">
    <source>
        <dbReference type="ARBA" id="ARBA00022448"/>
    </source>
</evidence>
<feature type="domain" description="Tetrahaem cytochrome" evidence="9">
    <location>
        <begin position="38"/>
        <end position="109"/>
    </location>
</feature>
<feature type="chain" id="PRO_5043532619" evidence="8">
    <location>
        <begin position="20"/>
        <end position="142"/>
    </location>
</feature>
<comment type="subcellular location">
    <subcellularLocation>
        <location evidence="2">Cell envelope</location>
    </subcellularLocation>
</comment>
<name>A0AAW7Y934_9GAMM</name>
<dbReference type="AlphaFoldDB" id="A0AAW7Y934"/>
<protein>
    <submittedName>
        <fullName evidence="10">Cytochrome c3 family protein</fullName>
    </submittedName>
</protein>
<evidence type="ECO:0000256" key="2">
    <source>
        <dbReference type="ARBA" id="ARBA00004196"/>
    </source>
</evidence>
<evidence type="ECO:0000256" key="1">
    <source>
        <dbReference type="ARBA" id="ARBA00001926"/>
    </source>
</evidence>
<evidence type="ECO:0000259" key="9">
    <source>
        <dbReference type="Pfam" id="PF14537"/>
    </source>
</evidence>
<evidence type="ECO:0000256" key="7">
    <source>
        <dbReference type="ARBA" id="ARBA00023004"/>
    </source>
</evidence>
<keyword evidence="5" id="KW-0479">Metal-binding</keyword>
<dbReference type="GO" id="GO:0030313">
    <property type="term" value="C:cell envelope"/>
    <property type="evidence" value="ECO:0007669"/>
    <property type="project" value="UniProtKB-SubCell"/>
</dbReference>
<comment type="cofactor">
    <cofactor evidence="1">
        <name>heme c</name>
        <dbReference type="ChEBI" id="CHEBI:61717"/>
    </cofactor>
</comment>
<evidence type="ECO:0000313" key="10">
    <source>
        <dbReference type="EMBL" id="MDO6544520.1"/>
    </source>
</evidence>
<proteinExistence type="predicted"/>
<keyword evidence="6" id="KW-0249">Electron transport</keyword>
<dbReference type="Gene3D" id="1.10.1130.10">
    <property type="entry name" value="Flavocytochrome C3, Chain A"/>
    <property type="match status" value="1"/>
</dbReference>
<sequence>MIKCIALLFAVVLLNVAFAGELPNPDEDNLANFHLLDETCSGQCHLGEMPSEDLEFEFNSCVECHDSLSNLDGPQHNIKHQEDEGMECVECHFPHEEFDPKEICTDCHDEGWKALGVMYREYRGGMSNNNLPYLVVLTFSTF</sequence>
<comment type="caution">
    <text evidence="10">The sequence shown here is derived from an EMBL/GenBank/DDBJ whole genome shotgun (WGS) entry which is preliminary data.</text>
</comment>